<keyword evidence="12" id="KW-1185">Reference proteome</keyword>
<evidence type="ECO:0000256" key="3">
    <source>
        <dbReference type="ARBA" id="ARBA00022475"/>
    </source>
</evidence>
<proteinExistence type="predicted"/>
<comment type="subcellular location">
    <subcellularLocation>
        <location evidence="1">Cell membrane</location>
        <topology evidence="1">Multi-pass membrane protein</topology>
    </subcellularLocation>
</comment>
<keyword evidence="5 10" id="KW-0812">Transmembrane</keyword>
<keyword evidence="2" id="KW-0813">Transport</keyword>
<gene>
    <name evidence="11" type="ORF">C7S10_19345</name>
</gene>
<feature type="transmembrane region" description="Helical" evidence="10">
    <location>
        <begin position="51"/>
        <end position="72"/>
    </location>
</feature>
<reference evidence="11 12" key="1">
    <citation type="submission" date="2018-03" db="EMBL/GenBank/DDBJ databases">
        <authorList>
            <person name="Keele B.F."/>
        </authorList>
    </citation>
    <scope>NUCLEOTIDE SEQUENCE [LARGE SCALE GENOMIC DNA]</scope>
    <source>
        <strain evidence="11 12">IB-3</strain>
    </source>
</reference>
<feature type="transmembrane region" description="Helical" evidence="10">
    <location>
        <begin position="280"/>
        <end position="297"/>
    </location>
</feature>
<name>A0A2R7YSZ6_9ACTN</name>
<dbReference type="OrthoDB" id="3468954at2"/>
<evidence type="ECO:0000256" key="1">
    <source>
        <dbReference type="ARBA" id="ARBA00004651"/>
    </source>
</evidence>
<evidence type="ECO:0000256" key="10">
    <source>
        <dbReference type="SAM" id="Phobius"/>
    </source>
</evidence>
<evidence type="ECO:0000256" key="4">
    <source>
        <dbReference type="ARBA" id="ARBA00022519"/>
    </source>
</evidence>
<comment type="caution">
    <text evidence="11">The sequence shown here is derived from an EMBL/GenBank/DDBJ whole genome shotgun (WGS) entry which is preliminary data.</text>
</comment>
<feature type="transmembrane region" description="Helical" evidence="10">
    <location>
        <begin position="130"/>
        <end position="153"/>
    </location>
</feature>
<evidence type="ECO:0000256" key="6">
    <source>
        <dbReference type="ARBA" id="ARBA00022989"/>
    </source>
</evidence>
<dbReference type="AlphaFoldDB" id="A0A2R7YSZ6"/>
<feature type="transmembrane region" description="Helical" evidence="10">
    <location>
        <begin position="309"/>
        <end position="327"/>
    </location>
</feature>
<feature type="transmembrane region" description="Helical" evidence="10">
    <location>
        <begin position="205"/>
        <end position="229"/>
    </location>
</feature>
<sequence>MTISDSATAVSHPEPASDVTSSGTPADPGSGAAVPGVSRAQRLLRTVSARYALLVVWAIIVAVYGVLMPSTFLSTSTLQAILGSQSVMVFLALAALCTFVVGEFDLSFASVMGLSATTVPVLTTLHGVPIWMSCVAALGAALACGVLNAFFVVVMEVPSLIVTLGSASLFLGLATLVGSSTIVSVSDQDFSDLARHTVVGLPLSFYYGLLASVLFAYVLAWTPLGRHIIFVGANRDVARLAGINVARIRAGSYVAGGLLAGLAGILLVATVGGVDPTGSSVYLLPALAAVFLGTAVVQPGQFNPMGTFLGIFFLATGVIGLQLLGYTGWVQDVFYGVGLIVAVTAAAIVRKKVRSS</sequence>
<dbReference type="PANTHER" id="PTHR32196:SF71">
    <property type="entry name" value="AUTOINDUCER 2 IMPORT SYSTEM PERMEASE PROTEIN LSRD"/>
    <property type="match status" value="1"/>
</dbReference>
<feature type="transmembrane region" description="Helical" evidence="10">
    <location>
        <begin position="106"/>
        <end position="124"/>
    </location>
</feature>
<dbReference type="RefSeq" id="WP_108346091.1">
    <property type="nucleotide sequence ID" value="NZ_PYXZ01000010.1"/>
</dbReference>
<dbReference type="CDD" id="cd06579">
    <property type="entry name" value="TM_PBP1_transp_AraH_like"/>
    <property type="match status" value="1"/>
</dbReference>
<accession>A0A2R7YSZ6</accession>
<dbReference type="Proteomes" id="UP000244867">
    <property type="component" value="Unassembled WGS sequence"/>
</dbReference>
<dbReference type="PANTHER" id="PTHR32196">
    <property type="entry name" value="ABC TRANSPORTER PERMEASE PROTEIN YPHD-RELATED-RELATED"/>
    <property type="match status" value="1"/>
</dbReference>
<evidence type="ECO:0000256" key="5">
    <source>
        <dbReference type="ARBA" id="ARBA00022692"/>
    </source>
</evidence>
<protein>
    <recommendedName>
        <fullName evidence="8">Autoinducer 2 import system permease protein LsrD</fullName>
    </recommendedName>
</protein>
<keyword evidence="4" id="KW-0997">Cell inner membrane</keyword>
<dbReference type="GO" id="GO:0005886">
    <property type="term" value="C:plasma membrane"/>
    <property type="evidence" value="ECO:0007669"/>
    <property type="project" value="UniProtKB-SubCell"/>
</dbReference>
<evidence type="ECO:0000256" key="2">
    <source>
        <dbReference type="ARBA" id="ARBA00022448"/>
    </source>
</evidence>
<evidence type="ECO:0000256" key="7">
    <source>
        <dbReference type="ARBA" id="ARBA00023136"/>
    </source>
</evidence>
<evidence type="ECO:0000256" key="8">
    <source>
        <dbReference type="ARBA" id="ARBA00039381"/>
    </source>
</evidence>
<dbReference type="EMBL" id="PYXZ01000010">
    <property type="protein sequence ID" value="PUA79521.1"/>
    <property type="molecule type" value="Genomic_DNA"/>
</dbReference>
<feature type="transmembrane region" description="Helical" evidence="10">
    <location>
        <begin position="250"/>
        <end position="274"/>
    </location>
</feature>
<evidence type="ECO:0000256" key="9">
    <source>
        <dbReference type="SAM" id="MobiDB-lite"/>
    </source>
</evidence>
<feature type="region of interest" description="Disordered" evidence="9">
    <location>
        <begin position="1"/>
        <end position="34"/>
    </location>
</feature>
<feature type="transmembrane region" description="Helical" evidence="10">
    <location>
        <begin position="78"/>
        <end position="99"/>
    </location>
</feature>
<feature type="transmembrane region" description="Helical" evidence="10">
    <location>
        <begin position="333"/>
        <end position="349"/>
    </location>
</feature>
<keyword evidence="7 10" id="KW-0472">Membrane</keyword>
<keyword evidence="3" id="KW-1003">Cell membrane</keyword>
<keyword evidence="6 10" id="KW-1133">Transmembrane helix</keyword>
<evidence type="ECO:0000313" key="11">
    <source>
        <dbReference type="EMBL" id="PUA79521.1"/>
    </source>
</evidence>
<organism evidence="11 12">
    <name type="scientific">Nocardioides currus</name>
    <dbReference type="NCBI Taxonomy" id="2133958"/>
    <lineage>
        <taxon>Bacteria</taxon>
        <taxon>Bacillati</taxon>
        <taxon>Actinomycetota</taxon>
        <taxon>Actinomycetes</taxon>
        <taxon>Propionibacteriales</taxon>
        <taxon>Nocardioidaceae</taxon>
        <taxon>Nocardioides</taxon>
    </lineage>
</organism>
<dbReference type="Pfam" id="PF02653">
    <property type="entry name" value="BPD_transp_2"/>
    <property type="match status" value="1"/>
</dbReference>
<dbReference type="InterPro" id="IPR001851">
    <property type="entry name" value="ABC_transp_permease"/>
</dbReference>
<dbReference type="GO" id="GO:0022857">
    <property type="term" value="F:transmembrane transporter activity"/>
    <property type="evidence" value="ECO:0007669"/>
    <property type="project" value="InterPro"/>
</dbReference>
<evidence type="ECO:0000313" key="12">
    <source>
        <dbReference type="Proteomes" id="UP000244867"/>
    </source>
</evidence>
<feature type="transmembrane region" description="Helical" evidence="10">
    <location>
        <begin position="160"/>
        <end position="185"/>
    </location>
</feature>